<keyword evidence="3" id="KW-0804">Transcription</keyword>
<sequence length="878" mass="95147">MGRQVLVTQILQQLSEAHRYGALVVGEPGLGKTALSRAIVDALADEVTVIHIGAQPSLKKVPYGAIAPYLTDLSVADAGSPIAIYRALTKHLGQLKPGTPAPLFVVDDAHDLDDSTSVLLTQLIATRKARALVLARPTPGPPSEFLALWHDHILHRYDLAPLNLEEIHELCVRELGDQILSSVITLLSKTSEGNPMFLLALLHSDAREKFLVERNGVWCLSGERPEIDLRLTDLIRGQLRGRTPAELEVLETVALAEPVALSILRTICDPEAIDDLARDQLVGFSGGFDKGVALTHPLYGEVIRAHVPIGRSIAIRRRLLTLSEYQTGSIEGFLRWVSWGLDCGTVIDDATLLRAAIVANRLYDHAFALRAAREVQAPELRSRALVEIAHARMTRGDFSYARELIDETLQNCVSLRIAKEATLLSIDLRMRSRSNSAEIQGDADRWADTIDRIEQQAGASDRSLRVSRLGCRLLTCFVMNLEGRYQESEKHLLELRDHPEGTDETRIAALALLGEVLGATGRALAGAAATADALAIIAGHGHRFLRHQEFVITRHGMSLVRAGSWKEVGTLLADYPQSTDGGMMHFGGMLEFFEGVVALRQGKMRTARKRLILAVEGFRESDIAQLMTLSTGMAAYACAMAGDSAGAQQYASEFAALPAYGPLQARLLGQIHVAGAEARFKGAAGSIAELRRIAHYASTSGMTALAASALELAVRLGDTASLAPLGEITSGFEGVDGAVVHSMALAMRAKDAAALESAAIQARDADYLLIAAECFGTAANVLAHEGQGQRARALQSPLNELIEKLEGLQRPQFSDSQSATKLTERERDIVTLAARGYSNRDIAEQQGVSVRTVEGHLYRIFAKLGISRREDLRDVDPT</sequence>
<dbReference type="Pfam" id="PF13191">
    <property type="entry name" value="AAA_16"/>
    <property type="match status" value="1"/>
</dbReference>
<dbReference type="EMBL" id="JBHUGA010000040">
    <property type="protein sequence ID" value="MFD1847141.1"/>
    <property type="molecule type" value="Genomic_DNA"/>
</dbReference>
<name>A0ABW4Q930_9MICC</name>
<organism evidence="5 6">
    <name type="scientific">Arthrobacter flavus</name>
    <dbReference type="NCBI Taxonomy" id="95172"/>
    <lineage>
        <taxon>Bacteria</taxon>
        <taxon>Bacillati</taxon>
        <taxon>Actinomycetota</taxon>
        <taxon>Actinomycetes</taxon>
        <taxon>Micrococcales</taxon>
        <taxon>Micrococcaceae</taxon>
        <taxon>Arthrobacter</taxon>
    </lineage>
</organism>
<dbReference type="PROSITE" id="PS50043">
    <property type="entry name" value="HTH_LUXR_2"/>
    <property type="match status" value="1"/>
</dbReference>
<dbReference type="InterPro" id="IPR000792">
    <property type="entry name" value="Tscrpt_reg_LuxR_C"/>
</dbReference>
<dbReference type="Gene3D" id="3.40.50.300">
    <property type="entry name" value="P-loop containing nucleotide triphosphate hydrolases"/>
    <property type="match status" value="1"/>
</dbReference>
<dbReference type="RefSeq" id="WP_343878925.1">
    <property type="nucleotide sequence ID" value="NZ_BAAAIJ010000032.1"/>
</dbReference>
<dbReference type="InterPro" id="IPR027417">
    <property type="entry name" value="P-loop_NTPase"/>
</dbReference>
<dbReference type="Proteomes" id="UP001597307">
    <property type="component" value="Unassembled WGS sequence"/>
</dbReference>
<evidence type="ECO:0000256" key="3">
    <source>
        <dbReference type="ARBA" id="ARBA00023163"/>
    </source>
</evidence>
<feature type="domain" description="HTH luxR-type" evidence="4">
    <location>
        <begin position="815"/>
        <end position="878"/>
    </location>
</feature>
<dbReference type="Gene3D" id="1.10.10.10">
    <property type="entry name" value="Winged helix-like DNA-binding domain superfamily/Winged helix DNA-binding domain"/>
    <property type="match status" value="1"/>
</dbReference>
<dbReference type="SMART" id="SM00421">
    <property type="entry name" value="HTH_LUXR"/>
    <property type="match status" value="1"/>
</dbReference>
<dbReference type="InterPro" id="IPR036388">
    <property type="entry name" value="WH-like_DNA-bd_sf"/>
</dbReference>
<dbReference type="SUPFAM" id="SSF46894">
    <property type="entry name" value="C-terminal effector domain of the bipartite response regulators"/>
    <property type="match status" value="1"/>
</dbReference>
<dbReference type="InterPro" id="IPR041664">
    <property type="entry name" value="AAA_16"/>
</dbReference>
<dbReference type="PRINTS" id="PR00038">
    <property type="entry name" value="HTHLUXR"/>
</dbReference>
<evidence type="ECO:0000313" key="6">
    <source>
        <dbReference type="Proteomes" id="UP001597307"/>
    </source>
</evidence>
<evidence type="ECO:0000313" key="5">
    <source>
        <dbReference type="EMBL" id="MFD1847141.1"/>
    </source>
</evidence>
<dbReference type="SUPFAM" id="SSF52540">
    <property type="entry name" value="P-loop containing nucleoside triphosphate hydrolases"/>
    <property type="match status" value="1"/>
</dbReference>
<accession>A0ABW4Q930</accession>
<proteinExistence type="predicted"/>
<reference evidence="6" key="1">
    <citation type="journal article" date="2019" name="Int. J. Syst. Evol. Microbiol.">
        <title>The Global Catalogue of Microorganisms (GCM) 10K type strain sequencing project: providing services to taxonomists for standard genome sequencing and annotation.</title>
        <authorList>
            <consortium name="The Broad Institute Genomics Platform"/>
            <consortium name="The Broad Institute Genome Sequencing Center for Infectious Disease"/>
            <person name="Wu L."/>
            <person name="Ma J."/>
        </authorList>
    </citation>
    <scope>NUCLEOTIDE SEQUENCE [LARGE SCALE GENOMIC DNA]</scope>
    <source>
        <strain evidence="6">JCM 11496</strain>
    </source>
</reference>
<keyword evidence="1" id="KW-0805">Transcription regulation</keyword>
<dbReference type="InterPro" id="IPR016032">
    <property type="entry name" value="Sig_transdc_resp-reg_C-effctor"/>
</dbReference>
<evidence type="ECO:0000256" key="2">
    <source>
        <dbReference type="ARBA" id="ARBA00023125"/>
    </source>
</evidence>
<dbReference type="PANTHER" id="PTHR44688">
    <property type="entry name" value="DNA-BINDING TRANSCRIPTIONAL ACTIVATOR DEVR_DOSR"/>
    <property type="match status" value="1"/>
</dbReference>
<comment type="caution">
    <text evidence="5">The sequence shown here is derived from an EMBL/GenBank/DDBJ whole genome shotgun (WGS) entry which is preliminary data.</text>
</comment>
<keyword evidence="2" id="KW-0238">DNA-binding</keyword>
<dbReference type="CDD" id="cd06170">
    <property type="entry name" value="LuxR_C_like"/>
    <property type="match status" value="1"/>
</dbReference>
<gene>
    <name evidence="5" type="ORF">ACFSFX_11085</name>
</gene>
<dbReference type="PANTHER" id="PTHR44688:SF16">
    <property type="entry name" value="DNA-BINDING TRANSCRIPTIONAL ACTIVATOR DEVR_DOSR"/>
    <property type="match status" value="1"/>
</dbReference>
<evidence type="ECO:0000259" key="4">
    <source>
        <dbReference type="PROSITE" id="PS50043"/>
    </source>
</evidence>
<protein>
    <submittedName>
        <fullName evidence="5">LuxR C-terminal-related transcriptional regulator</fullName>
    </submittedName>
</protein>
<dbReference type="Pfam" id="PF00196">
    <property type="entry name" value="GerE"/>
    <property type="match status" value="1"/>
</dbReference>
<evidence type="ECO:0000256" key="1">
    <source>
        <dbReference type="ARBA" id="ARBA00023015"/>
    </source>
</evidence>
<keyword evidence="6" id="KW-1185">Reference proteome</keyword>